<evidence type="ECO:0000259" key="1">
    <source>
        <dbReference type="Pfam" id="PF22036"/>
    </source>
</evidence>
<dbReference type="EMBL" id="UOFQ01000142">
    <property type="protein sequence ID" value="VAW89578.1"/>
    <property type="molecule type" value="Genomic_DNA"/>
</dbReference>
<sequence length="101" mass="11381">MKKLIVICLLLMSAINSYANPVSNKNIIQGNTFEWIWSEGAFKGASYNVTFLVDGQLRWRGVSGPDEGKSETEKKYSVSSISENIQLISWQKNLDILLQLL</sequence>
<reference evidence="2" key="1">
    <citation type="submission" date="2018-06" db="EMBL/GenBank/DDBJ databases">
        <authorList>
            <person name="Zhirakovskaya E."/>
        </authorList>
    </citation>
    <scope>NUCLEOTIDE SEQUENCE</scope>
</reference>
<evidence type="ECO:0000313" key="2">
    <source>
        <dbReference type="EMBL" id="VAW89578.1"/>
    </source>
</evidence>
<dbReference type="InterPro" id="IPR053892">
    <property type="entry name" value="MoaF-like"/>
</dbReference>
<proteinExistence type="predicted"/>
<name>A0A3B0Z853_9ZZZZ</name>
<dbReference type="AlphaFoldDB" id="A0A3B0Z853"/>
<gene>
    <name evidence="2" type="ORF">MNBD_GAMMA17-814</name>
</gene>
<dbReference type="Pfam" id="PF22036">
    <property type="entry name" value="MoaF_like"/>
    <property type="match status" value="1"/>
</dbReference>
<accession>A0A3B0Z853</accession>
<organism evidence="2">
    <name type="scientific">hydrothermal vent metagenome</name>
    <dbReference type="NCBI Taxonomy" id="652676"/>
    <lineage>
        <taxon>unclassified sequences</taxon>
        <taxon>metagenomes</taxon>
        <taxon>ecological metagenomes</taxon>
    </lineage>
</organism>
<feature type="domain" description="MoaF-like" evidence="1">
    <location>
        <begin position="41"/>
        <end position="92"/>
    </location>
</feature>
<protein>
    <recommendedName>
        <fullName evidence="1">MoaF-like domain-containing protein</fullName>
    </recommendedName>
</protein>